<evidence type="ECO:0000313" key="1">
    <source>
        <dbReference type="EMBL" id="KAI4868635.1"/>
    </source>
</evidence>
<name>A0ACB9ZBS5_9PEZI</name>
<dbReference type="EMBL" id="MU393436">
    <property type="protein sequence ID" value="KAI4868635.1"/>
    <property type="molecule type" value="Genomic_DNA"/>
</dbReference>
<comment type="caution">
    <text evidence="1">The sequence shown here is derived from an EMBL/GenBank/DDBJ whole genome shotgun (WGS) entry which is preliminary data.</text>
</comment>
<keyword evidence="2" id="KW-1185">Reference proteome</keyword>
<reference evidence="1 2" key="1">
    <citation type="journal article" date="2022" name="New Phytol.">
        <title>Ecological generalism drives hyperdiversity of secondary metabolite gene clusters in xylarialean endophytes.</title>
        <authorList>
            <person name="Franco M.E.E."/>
            <person name="Wisecaver J.H."/>
            <person name="Arnold A.E."/>
            <person name="Ju Y.M."/>
            <person name="Slot J.C."/>
            <person name="Ahrendt S."/>
            <person name="Moore L.P."/>
            <person name="Eastman K.E."/>
            <person name="Scott K."/>
            <person name="Konkel Z."/>
            <person name="Mondo S.J."/>
            <person name="Kuo A."/>
            <person name="Hayes R.D."/>
            <person name="Haridas S."/>
            <person name="Andreopoulos B."/>
            <person name="Riley R."/>
            <person name="LaButti K."/>
            <person name="Pangilinan J."/>
            <person name="Lipzen A."/>
            <person name="Amirebrahimi M."/>
            <person name="Yan J."/>
            <person name="Adam C."/>
            <person name="Keymanesh K."/>
            <person name="Ng V."/>
            <person name="Louie K."/>
            <person name="Northen T."/>
            <person name="Drula E."/>
            <person name="Henrissat B."/>
            <person name="Hsieh H.M."/>
            <person name="Youens-Clark K."/>
            <person name="Lutzoni F."/>
            <person name="Miadlikowska J."/>
            <person name="Eastwood D.C."/>
            <person name="Hamelin R.C."/>
            <person name="Grigoriev I.V."/>
            <person name="U'Ren J.M."/>
        </authorList>
    </citation>
    <scope>NUCLEOTIDE SEQUENCE [LARGE SCALE GENOMIC DNA]</scope>
    <source>
        <strain evidence="1 2">CBS 119005</strain>
    </source>
</reference>
<gene>
    <name evidence="1" type="ORF">F4820DRAFT_409068</name>
</gene>
<protein>
    <submittedName>
        <fullName evidence="1">Uncharacterized protein</fullName>
    </submittedName>
</protein>
<evidence type="ECO:0000313" key="2">
    <source>
        <dbReference type="Proteomes" id="UP001497700"/>
    </source>
</evidence>
<organism evidence="1 2">
    <name type="scientific">Hypoxylon rubiginosum</name>
    <dbReference type="NCBI Taxonomy" id="110542"/>
    <lineage>
        <taxon>Eukaryota</taxon>
        <taxon>Fungi</taxon>
        <taxon>Dikarya</taxon>
        <taxon>Ascomycota</taxon>
        <taxon>Pezizomycotina</taxon>
        <taxon>Sordariomycetes</taxon>
        <taxon>Xylariomycetidae</taxon>
        <taxon>Xylariales</taxon>
        <taxon>Hypoxylaceae</taxon>
        <taxon>Hypoxylon</taxon>
    </lineage>
</organism>
<proteinExistence type="predicted"/>
<accession>A0ACB9ZBS5</accession>
<sequence length="763" mass="85986">MEQIVRNEFVSSGRRNHDLDHQIRRCRPVEQSPSPRHSRSASTRTNLTSSDSIFSTSPRTSYESLTSNSLSEYTWSALQQETPHDRRKPTRESRHTSNTCRRGEEIKGPSERYGGVIVSNRSVSHKGRFAGDRSRRKKAIVDHKDEEHAEEVDIIRRDYYGRSGDRHVHPIYAGVYLHRSEPSSIKSRGHISSLSTSTQSKPLNNNDLEQRTDKCMTPVLTYAQTNAGHKRSSAPFGDGIARTAEWLLNQDRQNFRNHVAAPGPDTRTTTPVEDTDVEKAWTEGRVKEGSLYSQKSFADYPDIPEFQPFHGNHKAAPCYEISFEPAPTGTIGESAEIPGSPENPPSDKRTWQLTLPSRARHYAITSLADHTDLSPNGLPHTSNVAFSQTNQESTALGSKPSDGNSSSGARKRKIGQGSSSDEPEEDSDGGDEGDDGDRRNNRHQRGKSHKGKEAALPSLACPYFKYDPTKYVGKDWRNCCGPGWPSVHRMKEHLYKHHRQPKFVCERCGLFFQDEENLKDHRRQIAPCVLQELKPMDGFDSKQEIKLKSRKRVVTELPEVEKWKQTYRILFPHVPGAQIPSPFYEYVESGSKILTDYEEYALREIQGGLRPTLERELETNLNITGSASKQRAVELFEKMQLMLLQKFRNAYEQRITTPTTSTSASVVILQERSETRPPPEFPTFLSTDQPSFSGDNDSTSFTGALGAAQDFDFDFDLYTDADGRPLLEVMVEPFSNNVASKPSDSAYGSMSIKESSEYSRDSV</sequence>
<dbReference type="Proteomes" id="UP001497700">
    <property type="component" value="Unassembled WGS sequence"/>
</dbReference>